<dbReference type="Gene3D" id="1.10.260.40">
    <property type="entry name" value="lambda repressor-like DNA-binding domains"/>
    <property type="match status" value="1"/>
</dbReference>
<proteinExistence type="predicted"/>
<evidence type="ECO:0000313" key="2">
    <source>
        <dbReference type="EMBL" id="ARF74224.1"/>
    </source>
</evidence>
<dbReference type="EMBL" id="CP020563">
    <property type="protein sequence ID" value="ARF74224.1"/>
    <property type="molecule type" value="Genomic_DNA"/>
</dbReference>
<reference evidence="2 3" key="1">
    <citation type="submission" date="2017-04" db="EMBL/GenBank/DDBJ databases">
        <title>The complete genome sequence of Streptomyces albolongus YIM 101047, the producer of novel bafilomycins and novel odoriferous sesquiterpenoids.</title>
        <authorList>
            <person name="Yin M."/>
            <person name="Jiang Y."/>
        </authorList>
    </citation>
    <scope>NUCLEOTIDE SEQUENCE [LARGE SCALE GENOMIC DNA]</scope>
    <source>
        <strain evidence="2 3">YIM 101047</strain>
    </source>
</reference>
<accession>A0ABC8BUS7</accession>
<dbReference type="KEGG" id="kab:B7C62_19770"/>
<dbReference type="Pfam" id="PF19054">
    <property type="entry name" value="DUF5753"/>
    <property type="match status" value="1"/>
</dbReference>
<keyword evidence="3" id="KW-1185">Reference proteome</keyword>
<dbReference type="RefSeq" id="WP_084748147.1">
    <property type="nucleotide sequence ID" value="NZ_CP020563.1"/>
</dbReference>
<dbReference type="SUPFAM" id="SSF47413">
    <property type="entry name" value="lambda repressor-like DNA-binding domains"/>
    <property type="match status" value="1"/>
</dbReference>
<protein>
    <recommendedName>
        <fullName evidence="1">HTH cro/C1-type domain-containing protein</fullName>
    </recommendedName>
</protein>
<dbReference type="InterPro" id="IPR010982">
    <property type="entry name" value="Lambda_DNA-bd_dom_sf"/>
</dbReference>
<sequence>MAHSESVQRARRDLGAKLSAMRKSKGLTGRALADICGGWHPSKVSRIENGRAAASAADITAWTRACRQPEVAPELIAAANNIASMYLEWRDMERRGLAKAQEHVIPLWEETKRFKAYAISYVPGPLQTEDYTRAVLAGIRARRGLSDSDFENAVATRTAKQKYLRTRQFRIVLEEDVLYTRYAEPSVMLNQLTRLIQVADYSSVSLGIIPRDANRGPAHKAQDFWVYDDETVQAEIVSAFLTLKQQNEVNRYLEDFQRLSELAAVSGAAVPIIAKAISAYS</sequence>
<dbReference type="Pfam" id="PF13560">
    <property type="entry name" value="HTH_31"/>
    <property type="match status" value="1"/>
</dbReference>
<name>A0ABC8BUS7_9ACTN</name>
<dbReference type="SMART" id="SM00530">
    <property type="entry name" value="HTH_XRE"/>
    <property type="match status" value="1"/>
</dbReference>
<dbReference type="PROSITE" id="PS50943">
    <property type="entry name" value="HTH_CROC1"/>
    <property type="match status" value="1"/>
</dbReference>
<dbReference type="InterPro" id="IPR001387">
    <property type="entry name" value="Cro/C1-type_HTH"/>
</dbReference>
<evidence type="ECO:0000313" key="3">
    <source>
        <dbReference type="Proteomes" id="UP000192251"/>
    </source>
</evidence>
<feature type="domain" description="HTH cro/C1-type" evidence="1">
    <location>
        <begin position="18"/>
        <end position="59"/>
    </location>
</feature>
<dbReference type="AlphaFoldDB" id="A0ABC8BUS7"/>
<dbReference type="InterPro" id="IPR043917">
    <property type="entry name" value="DUF5753"/>
</dbReference>
<dbReference type="CDD" id="cd00093">
    <property type="entry name" value="HTH_XRE"/>
    <property type="match status" value="1"/>
</dbReference>
<organism evidence="2 3">
    <name type="scientific">Kitasatospora albolonga</name>
    <dbReference type="NCBI Taxonomy" id="68173"/>
    <lineage>
        <taxon>Bacteria</taxon>
        <taxon>Bacillati</taxon>
        <taxon>Actinomycetota</taxon>
        <taxon>Actinomycetes</taxon>
        <taxon>Kitasatosporales</taxon>
        <taxon>Streptomycetaceae</taxon>
        <taxon>Kitasatospora</taxon>
    </lineage>
</organism>
<dbReference type="Proteomes" id="UP000192251">
    <property type="component" value="Chromosome"/>
</dbReference>
<evidence type="ECO:0000259" key="1">
    <source>
        <dbReference type="PROSITE" id="PS50943"/>
    </source>
</evidence>
<gene>
    <name evidence="2" type="ORF">B7C62_19770</name>
</gene>